<evidence type="ECO:0000313" key="1">
    <source>
        <dbReference type="EMBL" id="QRQ83051.1"/>
    </source>
</evidence>
<accession>A0A892ZIL8</accession>
<reference evidence="1" key="1">
    <citation type="submission" date="2021-02" db="EMBL/GenBank/DDBJ databases">
        <title>Neisseriaceae sp. 26B isolated from the cloaca of a Common Toad-headed Turtle (Mesoclemmys nasuta).</title>
        <authorList>
            <person name="Spergser J."/>
            <person name="Busse H.-J."/>
        </authorList>
    </citation>
    <scope>NUCLEOTIDE SEQUENCE</scope>
    <source>
        <strain evidence="1">26B</strain>
    </source>
</reference>
<proteinExistence type="predicted"/>
<dbReference type="EMBL" id="CP069798">
    <property type="protein sequence ID" value="QRQ83051.1"/>
    <property type="molecule type" value="Genomic_DNA"/>
</dbReference>
<dbReference type="Gene3D" id="1.10.3680.10">
    <property type="entry name" value="TerB-like"/>
    <property type="match status" value="1"/>
</dbReference>
<evidence type="ECO:0008006" key="3">
    <source>
        <dbReference type="Google" id="ProtNLM"/>
    </source>
</evidence>
<dbReference type="InterPro" id="IPR029024">
    <property type="entry name" value="TerB-like"/>
</dbReference>
<evidence type="ECO:0000313" key="2">
    <source>
        <dbReference type="Proteomes" id="UP000653156"/>
    </source>
</evidence>
<dbReference type="SUPFAM" id="SSF158682">
    <property type="entry name" value="TerB-like"/>
    <property type="match status" value="1"/>
</dbReference>
<organism evidence="1 2">
    <name type="scientific">Paralysiella testudinis</name>
    <dbReference type="NCBI Taxonomy" id="2809020"/>
    <lineage>
        <taxon>Bacteria</taxon>
        <taxon>Pseudomonadati</taxon>
        <taxon>Pseudomonadota</taxon>
        <taxon>Betaproteobacteria</taxon>
        <taxon>Neisseriales</taxon>
        <taxon>Neisseriaceae</taxon>
        <taxon>Paralysiella</taxon>
    </lineage>
</organism>
<dbReference type="AlphaFoldDB" id="A0A892ZIL8"/>
<gene>
    <name evidence="1" type="ORF">JQU52_06735</name>
</gene>
<sequence>MRAYLHNSPEAMARIIVMCLLADSDIDPSELDHESLAKILTSCGLSQHDFMMVLKHYLEDIAADNSGAERINLLEPARINQLLAEVNQHNERIRTLATALSVCKGDHALNNAELAVFQHIMRQWQMDLTDLAIEASQA</sequence>
<keyword evidence="2" id="KW-1185">Reference proteome</keyword>
<protein>
    <recommendedName>
        <fullName evidence="3">Co-chaperone DjlA N-terminal domain-containing protein</fullName>
    </recommendedName>
</protein>
<dbReference type="Proteomes" id="UP000653156">
    <property type="component" value="Chromosome"/>
</dbReference>
<dbReference type="RefSeq" id="WP_230340350.1">
    <property type="nucleotide sequence ID" value="NZ_CP069798.1"/>
</dbReference>
<dbReference type="KEGG" id="ptes:JQU52_06735"/>
<name>A0A892ZIL8_9NEIS</name>